<evidence type="ECO:0000256" key="5">
    <source>
        <dbReference type="ARBA" id="ARBA00022840"/>
    </source>
</evidence>
<feature type="transmembrane region" description="Helical" evidence="9">
    <location>
        <begin position="2017"/>
        <end position="2036"/>
    </location>
</feature>
<dbReference type="InterPro" id="IPR032752">
    <property type="entry name" value="DC-UbP/UBTD2_N"/>
</dbReference>
<evidence type="ECO:0000256" key="3">
    <source>
        <dbReference type="ARBA" id="ARBA00022692"/>
    </source>
</evidence>
<dbReference type="PROSITE" id="PS00211">
    <property type="entry name" value="ABC_TRANSPORTER_1"/>
    <property type="match status" value="2"/>
</dbReference>
<dbReference type="PANTHER" id="PTHR48041:SF25">
    <property type="entry name" value="ABC TRANSPORTER DOMAIN-CONTAINING PROTEIN"/>
    <property type="match status" value="1"/>
</dbReference>
<feature type="region of interest" description="Disordered" evidence="8">
    <location>
        <begin position="367"/>
        <end position="394"/>
    </location>
</feature>
<evidence type="ECO:0000256" key="6">
    <source>
        <dbReference type="ARBA" id="ARBA00022989"/>
    </source>
</evidence>
<dbReference type="Gene3D" id="1.20.225.20">
    <property type="entry name" value="Ub domain-containing protein, DC-UbP/UBTD2, N-terminal domain"/>
    <property type="match status" value="2"/>
</dbReference>
<dbReference type="InterPro" id="IPR038169">
    <property type="entry name" value="DC-UbP/UBTD2_N_sf"/>
</dbReference>
<name>A0ABQ8CUC7_BRANA</name>
<dbReference type="CDD" id="cd03213">
    <property type="entry name" value="ABCG_EPDR"/>
    <property type="match status" value="2"/>
</dbReference>
<evidence type="ECO:0000259" key="10">
    <source>
        <dbReference type="PROSITE" id="PS50893"/>
    </source>
</evidence>
<evidence type="ECO:0000256" key="2">
    <source>
        <dbReference type="ARBA" id="ARBA00022448"/>
    </source>
</evidence>
<protein>
    <recommendedName>
        <fullName evidence="10">ABC transporter domain-containing protein</fullName>
    </recommendedName>
</protein>
<feature type="transmembrane region" description="Helical" evidence="9">
    <location>
        <begin position="1381"/>
        <end position="1403"/>
    </location>
</feature>
<evidence type="ECO:0000256" key="9">
    <source>
        <dbReference type="SAM" id="Phobius"/>
    </source>
</evidence>
<evidence type="ECO:0000256" key="1">
    <source>
        <dbReference type="ARBA" id="ARBA00004141"/>
    </source>
</evidence>
<gene>
    <name evidence="11" type="ORF">HID58_020662</name>
</gene>
<feature type="compositionally biased region" description="Basic residues" evidence="8">
    <location>
        <begin position="385"/>
        <end position="394"/>
    </location>
</feature>
<dbReference type="Gene3D" id="3.40.50.300">
    <property type="entry name" value="P-loop containing nucleotide triphosphate hydrolases"/>
    <property type="match status" value="2"/>
</dbReference>
<dbReference type="SMART" id="SM00382">
    <property type="entry name" value="AAA"/>
    <property type="match status" value="2"/>
</dbReference>
<dbReference type="InterPro" id="IPR050352">
    <property type="entry name" value="ABCG_transporters"/>
</dbReference>
<evidence type="ECO:0000256" key="4">
    <source>
        <dbReference type="ARBA" id="ARBA00022741"/>
    </source>
</evidence>
<feature type="compositionally biased region" description="Basic residues" evidence="8">
    <location>
        <begin position="1502"/>
        <end position="1511"/>
    </location>
</feature>
<dbReference type="EMBL" id="JAGKQM010000006">
    <property type="protein sequence ID" value="KAH0920644.1"/>
    <property type="molecule type" value="Genomic_DNA"/>
</dbReference>
<dbReference type="Pfam" id="PF19055">
    <property type="entry name" value="ABC2_membrane_7"/>
    <property type="match status" value="2"/>
</dbReference>
<feature type="transmembrane region" description="Helical" evidence="9">
    <location>
        <begin position="917"/>
        <end position="933"/>
    </location>
</feature>
<evidence type="ECO:0000313" key="12">
    <source>
        <dbReference type="Proteomes" id="UP000824890"/>
    </source>
</evidence>
<keyword evidence="3 9" id="KW-0812">Transmembrane</keyword>
<feature type="domain" description="ABC transporter" evidence="10">
    <location>
        <begin position="442"/>
        <end position="700"/>
    </location>
</feature>
<dbReference type="InterPro" id="IPR003439">
    <property type="entry name" value="ABC_transporter-like_ATP-bd"/>
</dbReference>
<dbReference type="PROSITE" id="PS50893">
    <property type="entry name" value="ABC_TRANSPORTER_2"/>
    <property type="match status" value="2"/>
</dbReference>
<reference evidence="11 12" key="1">
    <citation type="submission" date="2021-05" db="EMBL/GenBank/DDBJ databases">
        <title>Genome Assembly of Synthetic Allotetraploid Brassica napus Reveals Homoeologous Exchanges between Subgenomes.</title>
        <authorList>
            <person name="Davis J.T."/>
        </authorList>
    </citation>
    <scope>NUCLEOTIDE SEQUENCE [LARGE SCALE GENOMIC DNA]</scope>
    <source>
        <strain evidence="12">cv. Da-Ae</strain>
        <tissue evidence="11">Seedling</tissue>
    </source>
</reference>
<feature type="region of interest" description="Disordered" evidence="8">
    <location>
        <begin position="1468"/>
        <end position="1515"/>
    </location>
</feature>
<dbReference type="InterPro" id="IPR017871">
    <property type="entry name" value="ABC_transporter-like_CS"/>
</dbReference>
<proteinExistence type="predicted"/>
<feature type="compositionally biased region" description="Low complexity" evidence="8">
    <location>
        <begin position="1473"/>
        <end position="1487"/>
    </location>
</feature>
<dbReference type="Proteomes" id="UP000824890">
    <property type="component" value="Unassembled WGS sequence"/>
</dbReference>
<dbReference type="InterPro" id="IPR043926">
    <property type="entry name" value="ABCG_dom"/>
</dbReference>
<evidence type="ECO:0000256" key="7">
    <source>
        <dbReference type="ARBA" id="ARBA00023136"/>
    </source>
</evidence>
<feature type="domain" description="ABC transporter" evidence="10">
    <location>
        <begin position="1562"/>
        <end position="1804"/>
    </location>
</feature>
<accession>A0ABQ8CUC7</accession>
<dbReference type="SUPFAM" id="SSF52540">
    <property type="entry name" value="P-loop containing nucleoside triphosphate hydrolases"/>
    <property type="match status" value="2"/>
</dbReference>
<comment type="caution">
    <text evidence="11">The sequence shown here is derived from an EMBL/GenBank/DDBJ whole genome shotgun (WGS) entry which is preliminary data.</text>
</comment>
<feature type="transmembrane region" description="Helical" evidence="9">
    <location>
        <begin position="889"/>
        <end position="910"/>
    </location>
</feature>
<feature type="transmembrane region" description="Helical" evidence="9">
    <location>
        <begin position="1110"/>
        <end position="1127"/>
    </location>
</feature>
<dbReference type="Pfam" id="PF16455">
    <property type="entry name" value="UBD"/>
    <property type="match status" value="2"/>
</dbReference>
<organism evidence="11 12">
    <name type="scientific">Brassica napus</name>
    <name type="common">Rape</name>
    <dbReference type="NCBI Taxonomy" id="3708"/>
    <lineage>
        <taxon>Eukaryota</taxon>
        <taxon>Viridiplantae</taxon>
        <taxon>Streptophyta</taxon>
        <taxon>Embryophyta</taxon>
        <taxon>Tracheophyta</taxon>
        <taxon>Spermatophyta</taxon>
        <taxon>Magnoliopsida</taxon>
        <taxon>eudicotyledons</taxon>
        <taxon>Gunneridae</taxon>
        <taxon>Pentapetalae</taxon>
        <taxon>rosids</taxon>
        <taxon>malvids</taxon>
        <taxon>Brassicales</taxon>
        <taxon>Brassicaceae</taxon>
        <taxon>Brassiceae</taxon>
        <taxon>Brassica</taxon>
    </lineage>
</organism>
<dbReference type="InterPro" id="IPR003593">
    <property type="entry name" value="AAA+_ATPase"/>
</dbReference>
<dbReference type="Pfam" id="PF00005">
    <property type="entry name" value="ABC_tran"/>
    <property type="match status" value="2"/>
</dbReference>
<keyword evidence="6 9" id="KW-1133">Transmembrane helix</keyword>
<feature type="transmembrane region" description="Helical" evidence="9">
    <location>
        <begin position="984"/>
        <end position="1002"/>
    </location>
</feature>
<keyword evidence="4" id="KW-0547">Nucleotide-binding</keyword>
<keyword evidence="2" id="KW-0813">Transport</keyword>
<sequence length="2188" mass="243343">MEPLLNFKMSVNRLKHGSNLRLVLLVLWLVCYVSYGQFEDTNDFNNPAVLPLVTQMVYRSLSNSTAALNQELATRAKFCVKDPDADWNKAFNFSTNLDFLSSCIQKTKGDIGRRMCTAAEMKFYLNAFFSKTNNPGYLQPNGNCNLTSWVSGCEPGWACSVDPNEQVDLQNSKDFPERTRNCMSCCEGFFCPRGLTCMIPCPLGAHCPLATLNKTTSLCQPSSGEVFCSAGSYCPTTTRKVPCDSTTVVWGLHLRNCGVVTILLIIYNCSDQILTTRERRQAKSREAAVKKAKANQRWKVARTAATKHVTEIRAQITRTFSGKKPNNDGETHKMLARGYSSEVEDLPKYSSSPASSSAVQPTFEIEDDATAGSIERPSATTTGGKRGKGHRIKKSQSQILRYAYNQIEKEKAREVENRNLTFSGIVNMATYSEMKKRTLMELSFKDLTLTLKSNGKHLLRCVTGSMKPGRITAVMGPSGAGKTSLLSALAGKAVGCKLSGLILINGKELSIHSYKKIIGFVPQDDIVHGNLTVEENIWFHANCRLPAGQSKADKVLVVERVIDSLGLQAVRSSLVGTVEKRGISGGQRKRVNVGLEMAMEPSILFLDEPTSGLDSASSQLLLKALKHEALEVLLAKGGLTVYHGPVKDVETYFSGLGIIVPERINPPDYYIDVLEGIVTNLNSDVSYKELPQRWMLHKGYSVPLDMRNNNSAAAGLEMNPDVRDSTINTEQTFVRELWGDVKSNFRLRRDKIRHNFLKTRDLSYRTTPSMWLQYKYFLGRIAKQRMREAKLQATDYLILLLAGACLGSLIKASDESFGAPALLCKIAALRSFSLDKLHYWRESASGMSSLACFLAKDTMDCFNTLVKPLVYLSMFYFFTNPRSTFFDNYIVLVCLVYCVTGIAYALAIFLQPGSAQLFSVLLPVVLTLVATQPKDSEAMKIIADLCYPKWALQAFVIGNAQKYYGVWMITRCGSLMKSGYDINEWNLCIMILILIGGVTLAVKRIRKPEPWKHTQPISKAELVKMREEFWDTAPHYGGTKDLWDALRAAAEADISLAQAIVDSAGVIVQNNDLTTCYDERGAKYELPKYVLSEPTNLMSVNRRNWLKHGYNLRLVVLVLWLVCYVGYGQFEDTNDFNNPAFTQMVYHSLYNITAALNQELATKAKFCVKDLTADWDKAFNFSANLDFLRSCFNKTEGDFVSRICTAAEMKFYSDEFLLKTDNPGYLKPKPNRNCNLTSWVPGCEPGWACSRDHLTEQDDLPERTSNCMPCCEGFFCPNGLTCMIPCPRGSYCPLATLNETTGLCDPYAYQLPPGQLNHTCGGANVWADHSRSDELFCSAGYYCPTTTLKLPCGSGHYCRMGSTSKKPCFKLTSCNSNSANLHAFGILVICGVVTILLIIYNCSDQILTTRERRQAKSREAAVKKAKANQRWKVARTAAKKHVTEISEQISQTLSGKRTKKDGETHKMLDRVDSSSSPASSSSAVQPSFEIEDDAAGGSNKRPSGKRGKGPRIKNSQSQILKYAYNQIEKEKAMELENSDLTFSGIVNMATYSEMKRRTLLELSFQDLTLTLKSNGKHLLRCVTGTMKPGRITAVMGPSGAGKTSLLSALAGKAVGCNLSGLLLINGKQLSIHSFKKIIGFVPQDDIVHGNLTVEENIWFHARCRLPAGQSKAEKVLVVERVIDSLGLQGVRSSLVGTVEKRGISGGQRKRVNVGLEMAMEPSILFLDEPTSGLDSASSQLLLKALKHEALEGVNICMVVHQPSYTLFKTFNDLVLLAKGGLTVYHGPVENVEEYFSGLGIIVPERINPPDYYIDVLEGIVTNLNSDVSIKELPQRWMLHEGFSVPLDMRKNDNYSAEPTFVRELLGDVTSNFRLRGDKIRHNFLKTRDLSYRRTPSMWLQYKYFLGRIAKQRMREAKLQATDYLILLLAGACLGSLIKQSDENFGTPALLCKIAALRSFSLDKVHYWRESAAGMSSLASFLAKDTIDCFNTLVKPLVYLSMFYFFTNPRSTFLDHYIVLVCLVYCVTGIAYALAIFLQPGSAQLFSVLLPVVLTLVATQSNDSKAMKTIADLCYPKWALQAFSQAEGPVKKIRKPKPWKHTQPISKAELVKMREEFWDTAPHYGGTKEIWDALRAAAEADISLAQTIVDSAGVIVQNNDLTTCYDERGAKYDLPKYVLSEPTNLVEES</sequence>
<keyword evidence="7 9" id="KW-0472">Membrane</keyword>
<comment type="subcellular location">
    <subcellularLocation>
        <location evidence="1">Membrane</location>
        <topology evidence="1">Multi-pass membrane protein</topology>
    </subcellularLocation>
</comment>
<dbReference type="PANTHER" id="PTHR48041">
    <property type="entry name" value="ABC TRANSPORTER G FAMILY MEMBER 28"/>
    <property type="match status" value="1"/>
</dbReference>
<keyword evidence="5" id="KW-0067">ATP-binding</keyword>
<evidence type="ECO:0000313" key="11">
    <source>
        <dbReference type="EMBL" id="KAH0920644.1"/>
    </source>
</evidence>
<evidence type="ECO:0000256" key="8">
    <source>
        <dbReference type="SAM" id="MobiDB-lite"/>
    </source>
</evidence>
<dbReference type="InterPro" id="IPR027417">
    <property type="entry name" value="P-loop_NTPase"/>
</dbReference>
<keyword evidence="12" id="KW-1185">Reference proteome</keyword>